<dbReference type="VEuPathDB" id="FungiDB:FOXG_18131"/>
<dbReference type="KEGG" id="fox:FOXG_18131"/>
<evidence type="ECO:0000313" key="2">
    <source>
        <dbReference type="EMBL" id="KNA96289.1"/>
    </source>
</evidence>
<gene>
    <name evidence="2" type="ORF">FOXG_18131</name>
</gene>
<sequence>MRSQEDEHIVVRVETLPGRDKFNGNTSENKVTTN</sequence>
<evidence type="ECO:0000313" key="3">
    <source>
        <dbReference type="Proteomes" id="UP000009097"/>
    </source>
</evidence>
<protein>
    <submittedName>
        <fullName evidence="2">Uncharacterized protein</fullName>
    </submittedName>
</protein>
<feature type="compositionally biased region" description="Basic and acidic residues" evidence="1">
    <location>
        <begin position="1"/>
        <end position="22"/>
    </location>
</feature>
<feature type="region of interest" description="Disordered" evidence="1">
    <location>
        <begin position="1"/>
        <end position="34"/>
    </location>
</feature>
<dbReference type="Proteomes" id="UP000009097">
    <property type="component" value="Unassembled WGS sequence"/>
</dbReference>
<organism evidence="2 3">
    <name type="scientific">Fusarium oxysporum f. sp. lycopersici (strain 4287 / CBS 123668 / FGSC 9935 / NRRL 34936)</name>
    <name type="common">Fusarium vascular wilt of tomato</name>
    <dbReference type="NCBI Taxonomy" id="426428"/>
    <lineage>
        <taxon>Eukaryota</taxon>
        <taxon>Fungi</taxon>
        <taxon>Dikarya</taxon>
        <taxon>Ascomycota</taxon>
        <taxon>Pezizomycotina</taxon>
        <taxon>Sordariomycetes</taxon>
        <taxon>Hypocreomycetidae</taxon>
        <taxon>Hypocreales</taxon>
        <taxon>Nectriaceae</taxon>
        <taxon>Fusarium</taxon>
        <taxon>Fusarium oxysporum species complex</taxon>
    </lineage>
</organism>
<dbReference type="EMBL" id="DS231697">
    <property type="protein sequence ID" value="KNA96289.1"/>
    <property type="molecule type" value="Genomic_DNA"/>
</dbReference>
<dbReference type="AlphaFoldDB" id="A0A0J9UBA8"/>
<reference evidence="2" key="2">
    <citation type="journal article" date="2010" name="Nature">
        <title>Comparative genomics reveals mobile pathogenicity chromosomes in Fusarium.</title>
        <authorList>
            <person name="Ma L.J."/>
            <person name="van der Does H.C."/>
            <person name="Borkovich K.A."/>
            <person name="Coleman J.J."/>
            <person name="Daboussi M.J."/>
            <person name="Di Pietro A."/>
            <person name="Dufresne M."/>
            <person name="Freitag M."/>
            <person name="Grabherr M."/>
            <person name="Henrissat B."/>
            <person name="Houterman P.M."/>
            <person name="Kang S."/>
            <person name="Shim W.B."/>
            <person name="Woloshuk C."/>
            <person name="Xie X."/>
            <person name="Xu J.R."/>
            <person name="Antoniw J."/>
            <person name="Baker S.E."/>
            <person name="Bluhm B.H."/>
            <person name="Breakspear A."/>
            <person name="Brown D.W."/>
            <person name="Butchko R.A."/>
            <person name="Chapman S."/>
            <person name="Coulson R."/>
            <person name="Coutinho P.M."/>
            <person name="Danchin E.G."/>
            <person name="Diener A."/>
            <person name="Gale L.R."/>
            <person name="Gardiner D.M."/>
            <person name="Goff S."/>
            <person name="Hammond-Kosack K.E."/>
            <person name="Hilburn K."/>
            <person name="Hua-Van A."/>
            <person name="Jonkers W."/>
            <person name="Kazan K."/>
            <person name="Kodira C.D."/>
            <person name="Koehrsen M."/>
            <person name="Kumar L."/>
            <person name="Lee Y.H."/>
            <person name="Li L."/>
            <person name="Manners J.M."/>
            <person name="Miranda-Saavedra D."/>
            <person name="Mukherjee M."/>
            <person name="Park G."/>
            <person name="Park J."/>
            <person name="Park S.Y."/>
            <person name="Proctor R.H."/>
            <person name="Regev A."/>
            <person name="Ruiz-Roldan M.C."/>
            <person name="Sain D."/>
            <person name="Sakthikumar S."/>
            <person name="Sykes S."/>
            <person name="Schwartz D.C."/>
            <person name="Turgeon B.G."/>
            <person name="Wapinski I."/>
            <person name="Yoder O."/>
            <person name="Young S."/>
            <person name="Zeng Q."/>
            <person name="Zhou S."/>
            <person name="Galagan J."/>
            <person name="Cuomo C.A."/>
            <person name="Kistler H.C."/>
            <person name="Rep M."/>
        </authorList>
    </citation>
    <scope>NUCLEOTIDE SEQUENCE [LARGE SCALE GENOMIC DNA]</scope>
    <source>
        <strain evidence="2">4287</strain>
    </source>
</reference>
<evidence type="ECO:0000256" key="1">
    <source>
        <dbReference type="SAM" id="MobiDB-lite"/>
    </source>
</evidence>
<dbReference type="GeneID" id="28958837"/>
<name>A0A0J9UBA8_FUSO4</name>
<dbReference type="RefSeq" id="XP_018234335.1">
    <property type="nucleotide sequence ID" value="XM_018398177.1"/>
</dbReference>
<feature type="compositionally biased region" description="Polar residues" evidence="1">
    <location>
        <begin position="23"/>
        <end position="34"/>
    </location>
</feature>
<accession>A0A0J9UBA8</accession>
<proteinExistence type="predicted"/>
<reference evidence="2" key="1">
    <citation type="submission" date="2007-04" db="EMBL/GenBank/DDBJ databases">
        <authorList>
            <consortium name="The Broad Institute Genome Sequencing Platform"/>
            <person name="Birren B."/>
            <person name="Lander E."/>
            <person name="Galagan J."/>
            <person name="Nusbaum C."/>
            <person name="Devon K."/>
            <person name="Ma L.-J."/>
            <person name="Jaffe D."/>
            <person name="Butler J."/>
            <person name="Alvarez P."/>
            <person name="Gnerre S."/>
            <person name="Grabherr M."/>
            <person name="Kleber M."/>
            <person name="Mauceli E."/>
            <person name="Brockman W."/>
            <person name="MacCallum I.A."/>
            <person name="Young S."/>
            <person name="LaButti K."/>
            <person name="DeCaprio D."/>
            <person name="Crawford M."/>
            <person name="Koehrsen M."/>
            <person name="Engels R."/>
            <person name="Montgomery P."/>
            <person name="Pearson M."/>
            <person name="Howarth C."/>
            <person name="Larson L."/>
            <person name="White J."/>
            <person name="O'Leary S."/>
            <person name="Kodira C."/>
            <person name="Zeng Q."/>
            <person name="Yandava C."/>
            <person name="Alvarado L."/>
            <person name="Kistler C."/>
            <person name="Shim W.-B."/>
            <person name="Kang S."/>
            <person name="Woloshuk C."/>
        </authorList>
    </citation>
    <scope>NUCLEOTIDE SEQUENCE</scope>
    <source>
        <strain evidence="2">4287</strain>
    </source>
</reference>